<feature type="region of interest" description="Disordered" evidence="1">
    <location>
        <begin position="355"/>
        <end position="390"/>
    </location>
</feature>
<dbReference type="Gene3D" id="3.60.15.10">
    <property type="entry name" value="Ribonuclease Z/Hydroxyacylglutathione hydrolase-like"/>
    <property type="match status" value="1"/>
</dbReference>
<dbReference type="GO" id="GO:0036297">
    <property type="term" value="P:interstrand cross-link repair"/>
    <property type="evidence" value="ECO:0007669"/>
    <property type="project" value="TreeGrafter"/>
</dbReference>
<feature type="compositionally biased region" description="Polar residues" evidence="1">
    <location>
        <begin position="1"/>
        <end position="22"/>
    </location>
</feature>
<name>A0AAW1T7U8_9CHLO</name>
<dbReference type="GO" id="GO:0006303">
    <property type="term" value="P:double-strand break repair via nonhomologous end joining"/>
    <property type="evidence" value="ECO:0007669"/>
    <property type="project" value="TreeGrafter"/>
</dbReference>
<dbReference type="GO" id="GO:0003684">
    <property type="term" value="F:damaged DNA binding"/>
    <property type="evidence" value="ECO:0007669"/>
    <property type="project" value="TreeGrafter"/>
</dbReference>
<gene>
    <name evidence="2" type="ORF">WJX84_009279</name>
</gene>
<evidence type="ECO:0000313" key="3">
    <source>
        <dbReference type="Proteomes" id="UP001485043"/>
    </source>
</evidence>
<feature type="compositionally biased region" description="Basic and acidic residues" evidence="1">
    <location>
        <begin position="25"/>
        <end position="34"/>
    </location>
</feature>
<dbReference type="PANTHER" id="PTHR23240:SF6">
    <property type="entry name" value="DNA CROSS-LINK REPAIR 1A PROTEIN"/>
    <property type="match status" value="1"/>
</dbReference>
<feature type="compositionally biased region" description="Low complexity" evidence="1">
    <location>
        <begin position="469"/>
        <end position="483"/>
    </location>
</feature>
<evidence type="ECO:0000256" key="1">
    <source>
        <dbReference type="SAM" id="MobiDB-lite"/>
    </source>
</evidence>
<dbReference type="InterPro" id="IPR036866">
    <property type="entry name" value="RibonucZ/Hydroxyglut_hydro"/>
</dbReference>
<sequence>MSLWQQLLFGQSSKQRGPTRTTAPDVRKNQEADSLKSVGGRGCESSNHSNTQVSQTSVALKQPPAANKRTENSKLWNSLHQATCISRAADKPVAESQSLLCQAGLTTPKPLQPGASLSTSQPWLQEHTGCGTAPSQPSWLLSQQHEADSGAAMSSFPEPDGFMDSGLGDDILDTDWAWAAAPLPPTGLRAQPQPATGAEPAKGTTSCQALRPGSSSSASLLQQLPCDAYPAAPLPQENQTSLYRTPLAVLNGDGAPPQLQRPHGQGRVLPKSKARLPRGGEEDVGPGERDSHHVHHHNGRWQAGAACSRSESDVHSRLHSADAGRCQQPRGARSLIATCAASQQFTHQTADPLGMAMTEDGLDHNSSHDLPGKSSGGAPECGADRPSRPVGDALIKAARGHQDAGASAAGPPRRPLRSIGDVLGKRRREKTKVESAITFDSKKGRTARITDFMPAPSSNAAKQPSKHLPPAQAPAGAPVGATGRLPPWQAVPGTPFVVDKFGKGTANVHCQHWFLSHFHADHYGGLTRGFKQGLVHCTTITARLVHLRLKLALDRLVVYDLNAPAMVDGIRATQDAEGRCSRSLVCCPSEGRLTWCWTQLTVIRSTPFRSSSR</sequence>
<feature type="region of interest" description="Disordered" evidence="1">
    <location>
        <begin position="248"/>
        <end position="308"/>
    </location>
</feature>
<feature type="region of interest" description="Disordered" evidence="1">
    <location>
        <begin position="399"/>
        <end position="418"/>
    </location>
</feature>
<feature type="region of interest" description="Disordered" evidence="1">
    <location>
        <begin position="455"/>
        <end position="486"/>
    </location>
</feature>
<evidence type="ECO:0000313" key="2">
    <source>
        <dbReference type="EMBL" id="KAK9865841.1"/>
    </source>
</evidence>
<dbReference type="AlphaFoldDB" id="A0AAW1T7U8"/>
<comment type="caution">
    <text evidence="2">The sequence shown here is derived from an EMBL/GenBank/DDBJ whole genome shotgun (WGS) entry which is preliminary data.</text>
</comment>
<protein>
    <recommendedName>
        <fullName evidence="4">DNA cross-link repair 1A protein</fullName>
    </recommendedName>
</protein>
<feature type="region of interest" description="Disordered" evidence="1">
    <location>
        <begin position="182"/>
        <end position="218"/>
    </location>
</feature>
<keyword evidence="3" id="KW-1185">Reference proteome</keyword>
<feature type="compositionally biased region" description="Basic and acidic residues" evidence="1">
    <location>
        <begin position="361"/>
        <end position="371"/>
    </location>
</feature>
<dbReference type="EMBL" id="JALJOV010000213">
    <property type="protein sequence ID" value="KAK9865841.1"/>
    <property type="molecule type" value="Genomic_DNA"/>
</dbReference>
<accession>A0AAW1T7U8</accession>
<evidence type="ECO:0008006" key="4">
    <source>
        <dbReference type="Google" id="ProtNLM"/>
    </source>
</evidence>
<feature type="compositionally biased region" description="Basic and acidic residues" evidence="1">
    <location>
        <begin position="278"/>
        <end position="291"/>
    </location>
</feature>
<feature type="compositionally biased region" description="Polar residues" evidence="1">
    <location>
        <begin position="44"/>
        <end position="59"/>
    </location>
</feature>
<dbReference type="PANTHER" id="PTHR23240">
    <property type="entry name" value="DNA CROSS-LINK REPAIR PROTEIN PSO2/SNM1-RELATED"/>
    <property type="match status" value="1"/>
</dbReference>
<reference evidence="2 3" key="1">
    <citation type="journal article" date="2024" name="Nat. Commun.">
        <title>Phylogenomics reveals the evolutionary origins of lichenization in chlorophyte algae.</title>
        <authorList>
            <person name="Puginier C."/>
            <person name="Libourel C."/>
            <person name="Otte J."/>
            <person name="Skaloud P."/>
            <person name="Haon M."/>
            <person name="Grisel S."/>
            <person name="Petersen M."/>
            <person name="Berrin J.G."/>
            <person name="Delaux P.M."/>
            <person name="Dal Grande F."/>
            <person name="Keller J."/>
        </authorList>
    </citation>
    <scope>NUCLEOTIDE SEQUENCE [LARGE SCALE GENOMIC DNA]</scope>
    <source>
        <strain evidence="2 3">SAG 2523</strain>
    </source>
</reference>
<dbReference type="SUPFAM" id="SSF56281">
    <property type="entry name" value="Metallo-hydrolase/oxidoreductase"/>
    <property type="match status" value="1"/>
</dbReference>
<feature type="region of interest" description="Disordered" evidence="1">
    <location>
        <begin position="1"/>
        <end position="74"/>
    </location>
</feature>
<dbReference type="GO" id="GO:0035312">
    <property type="term" value="F:5'-3' DNA exonuclease activity"/>
    <property type="evidence" value="ECO:0007669"/>
    <property type="project" value="TreeGrafter"/>
</dbReference>
<feature type="compositionally biased region" description="Polar residues" evidence="1">
    <location>
        <begin position="133"/>
        <end position="144"/>
    </location>
</feature>
<feature type="region of interest" description="Disordered" evidence="1">
    <location>
        <begin position="111"/>
        <end position="168"/>
    </location>
</feature>
<proteinExistence type="predicted"/>
<organism evidence="2 3">
    <name type="scientific">Apatococcus fuscideae</name>
    <dbReference type="NCBI Taxonomy" id="2026836"/>
    <lineage>
        <taxon>Eukaryota</taxon>
        <taxon>Viridiplantae</taxon>
        <taxon>Chlorophyta</taxon>
        <taxon>core chlorophytes</taxon>
        <taxon>Trebouxiophyceae</taxon>
        <taxon>Chlorellales</taxon>
        <taxon>Chlorellaceae</taxon>
        <taxon>Apatococcus</taxon>
    </lineage>
</organism>
<dbReference type="Proteomes" id="UP001485043">
    <property type="component" value="Unassembled WGS sequence"/>
</dbReference>